<feature type="transmembrane region" description="Helical" evidence="5">
    <location>
        <begin position="39"/>
        <end position="61"/>
    </location>
</feature>
<dbReference type="GO" id="GO:0016020">
    <property type="term" value="C:membrane"/>
    <property type="evidence" value="ECO:0007669"/>
    <property type="project" value="UniProtKB-SubCell"/>
</dbReference>
<dbReference type="PANTHER" id="PTHR11132">
    <property type="entry name" value="SOLUTE CARRIER FAMILY 35"/>
    <property type="match status" value="1"/>
</dbReference>
<evidence type="ECO:0000256" key="5">
    <source>
        <dbReference type="SAM" id="Phobius"/>
    </source>
</evidence>
<dbReference type="Proteomes" id="UP000001876">
    <property type="component" value="Unassembled WGS sequence"/>
</dbReference>
<dbReference type="RefSeq" id="XP_003063997.1">
    <property type="nucleotide sequence ID" value="XM_003063951.1"/>
</dbReference>
<evidence type="ECO:0000256" key="4">
    <source>
        <dbReference type="ARBA" id="ARBA00023136"/>
    </source>
</evidence>
<evidence type="ECO:0000256" key="1">
    <source>
        <dbReference type="ARBA" id="ARBA00004141"/>
    </source>
</evidence>
<feature type="transmembrane region" description="Helical" evidence="5">
    <location>
        <begin position="221"/>
        <end position="243"/>
    </location>
</feature>
<protein>
    <submittedName>
        <fullName evidence="7">Drug/Metabolite transporter superfamily</fullName>
    </submittedName>
</protein>
<dbReference type="OrthoDB" id="5547497at2759"/>
<reference evidence="7 8" key="1">
    <citation type="journal article" date="2009" name="Science">
        <title>Green evolution and dynamic adaptations revealed by genomes of the marine picoeukaryotes Micromonas.</title>
        <authorList>
            <person name="Worden A.Z."/>
            <person name="Lee J.H."/>
            <person name="Mock T."/>
            <person name="Rouze P."/>
            <person name="Simmons M.P."/>
            <person name="Aerts A.L."/>
            <person name="Allen A.E."/>
            <person name="Cuvelier M.L."/>
            <person name="Derelle E."/>
            <person name="Everett M.V."/>
            <person name="Foulon E."/>
            <person name="Grimwood J."/>
            <person name="Gundlach H."/>
            <person name="Henrissat B."/>
            <person name="Napoli C."/>
            <person name="McDonald S.M."/>
            <person name="Parker M.S."/>
            <person name="Rombauts S."/>
            <person name="Salamov A."/>
            <person name="Von Dassow P."/>
            <person name="Badger J.H."/>
            <person name="Coutinho P.M."/>
            <person name="Demir E."/>
            <person name="Dubchak I."/>
            <person name="Gentemann C."/>
            <person name="Eikrem W."/>
            <person name="Gready J.E."/>
            <person name="John U."/>
            <person name="Lanier W."/>
            <person name="Lindquist E.A."/>
            <person name="Lucas S."/>
            <person name="Mayer K.F."/>
            <person name="Moreau H."/>
            <person name="Not F."/>
            <person name="Otillar R."/>
            <person name="Panaud O."/>
            <person name="Pangilinan J."/>
            <person name="Paulsen I."/>
            <person name="Piegu B."/>
            <person name="Poliakov A."/>
            <person name="Robbens S."/>
            <person name="Schmutz J."/>
            <person name="Toulza E."/>
            <person name="Wyss T."/>
            <person name="Zelensky A."/>
            <person name="Zhou K."/>
            <person name="Armbrust E.V."/>
            <person name="Bhattacharya D."/>
            <person name="Goodenough U.W."/>
            <person name="Van de Peer Y."/>
            <person name="Grigoriev I.V."/>
        </authorList>
    </citation>
    <scope>NUCLEOTIDE SEQUENCE [LARGE SCALE GENOMIC DNA]</scope>
    <source>
        <strain evidence="7 8">CCMP1545</strain>
    </source>
</reference>
<evidence type="ECO:0000256" key="2">
    <source>
        <dbReference type="ARBA" id="ARBA00022692"/>
    </source>
</evidence>
<evidence type="ECO:0000313" key="7">
    <source>
        <dbReference type="EMBL" id="EEH51619.1"/>
    </source>
</evidence>
<accession>C1N806</accession>
<feature type="transmembrane region" description="Helical" evidence="5">
    <location>
        <begin position="150"/>
        <end position="172"/>
    </location>
</feature>
<dbReference type="OMA" id="WMVVNTL"/>
<evidence type="ECO:0000259" key="6">
    <source>
        <dbReference type="Pfam" id="PF03151"/>
    </source>
</evidence>
<dbReference type="KEGG" id="mpp:MICPUCDRAFT_23163"/>
<dbReference type="InterPro" id="IPR050186">
    <property type="entry name" value="TPT_transporter"/>
</dbReference>
<feature type="transmembrane region" description="Helical" evidence="5">
    <location>
        <begin position="274"/>
        <end position="307"/>
    </location>
</feature>
<dbReference type="eggNOG" id="KOG1441">
    <property type="taxonomic scope" value="Eukaryota"/>
</dbReference>
<evidence type="ECO:0000256" key="3">
    <source>
        <dbReference type="ARBA" id="ARBA00022989"/>
    </source>
</evidence>
<name>C1N806_MICPC</name>
<comment type="subcellular location">
    <subcellularLocation>
        <location evidence="1">Membrane</location>
        <topology evidence="1">Multi-pass membrane protein</topology>
    </subcellularLocation>
</comment>
<dbReference type="EMBL" id="GG663750">
    <property type="protein sequence ID" value="EEH51619.1"/>
    <property type="molecule type" value="Genomic_DNA"/>
</dbReference>
<evidence type="ECO:0000313" key="8">
    <source>
        <dbReference type="Proteomes" id="UP000001876"/>
    </source>
</evidence>
<dbReference type="AlphaFoldDB" id="C1N806"/>
<proteinExistence type="predicted"/>
<feature type="domain" description="Sugar phosphate transporter" evidence="6">
    <location>
        <begin position="21"/>
        <end position="304"/>
    </location>
</feature>
<feature type="transmembrane region" description="Helical" evidence="5">
    <location>
        <begin position="73"/>
        <end position="92"/>
    </location>
</feature>
<feature type="transmembrane region" description="Helical" evidence="5">
    <location>
        <begin position="184"/>
        <end position="201"/>
    </location>
</feature>
<sequence length="326" mass="34870">MSAQAYDASTLGALALSVSSSVSIVIVNKYLISSLGYRYVTFLTSIHLLVTAVFLRLAARAGWLEPKAIERRALLQFSVVNGVSIGFLNLSLGYNSVGFYQMTKLAIIPCTVAIQQTFYQKQFSARIKLALAVLLLGVGIATVTDLELNFLGSQLSAAAVVTTCVSQIWTGTMQKNYSVSSTQLLFAAAPYMALTLGAVAVPLDSALTGGTPFEFEYTPAVVFTAFLTCVIAIAVNFSTFLVIGKCDAVTYQVLGHLKTMLARPISRRSPYDRVLGFGFTVLAAPASFRNLFGIFVALCGMVTYGVVELEEKKRAAELAPASSVGK</sequence>
<feature type="transmembrane region" description="Helical" evidence="5">
    <location>
        <begin position="127"/>
        <end position="144"/>
    </location>
</feature>
<dbReference type="Pfam" id="PF03151">
    <property type="entry name" value="TPT"/>
    <property type="match status" value="1"/>
</dbReference>
<dbReference type="GeneID" id="9689628"/>
<keyword evidence="3 5" id="KW-1133">Transmembrane helix</keyword>
<organism evidence="8">
    <name type="scientific">Micromonas pusilla (strain CCMP1545)</name>
    <name type="common">Picoplanktonic green alga</name>
    <dbReference type="NCBI Taxonomy" id="564608"/>
    <lineage>
        <taxon>Eukaryota</taxon>
        <taxon>Viridiplantae</taxon>
        <taxon>Chlorophyta</taxon>
        <taxon>Mamiellophyceae</taxon>
        <taxon>Mamiellales</taxon>
        <taxon>Mamiellaceae</taxon>
        <taxon>Micromonas</taxon>
    </lineage>
</organism>
<keyword evidence="8" id="KW-1185">Reference proteome</keyword>
<dbReference type="InterPro" id="IPR004853">
    <property type="entry name" value="Sugar_P_trans_dom"/>
</dbReference>
<gene>
    <name evidence="7" type="ORF">MICPUCDRAFT_23163</name>
</gene>
<keyword evidence="4 5" id="KW-0472">Membrane</keyword>
<keyword evidence="2 5" id="KW-0812">Transmembrane</keyword>